<protein>
    <submittedName>
        <fullName evidence="2">Reverse transcriptase and rnase h</fullName>
    </submittedName>
</protein>
<organism evidence="2 3">
    <name type="scientific">Colletotrichum incanum</name>
    <name type="common">Soybean anthracnose fungus</name>
    <dbReference type="NCBI Taxonomy" id="1573173"/>
    <lineage>
        <taxon>Eukaryota</taxon>
        <taxon>Fungi</taxon>
        <taxon>Dikarya</taxon>
        <taxon>Ascomycota</taxon>
        <taxon>Pezizomycotina</taxon>
        <taxon>Sordariomycetes</taxon>
        <taxon>Hypocreomycetidae</taxon>
        <taxon>Glomerellales</taxon>
        <taxon>Glomerellaceae</taxon>
        <taxon>Colletotrichum</taxon>
        <taxon>Colletotrichum spaethianum species complex</taxon>
    </lineage>
</organism>
<dbReference type="AlphaFoldDB" id="A0A162Q5T3"/>
<gene>
    <name evidence="2" type="ORF">CI238_10849</name>
</gene>
<proteinExistence type="predicted"/>
<sequence>MSTFGWHFDAAEAAQQFFSFAPPPPYFPPFDYYGNQHHSSSTYQYESPPRVFELPDLRPQDNSSSHRLQDKPDCSGETVRDLLASNSLSLCKEDQFIVEARLEKRAWGETRAGYEAAFGASRSSTQQALAMRLSRLKAKYPKIRSILGGKTRKRARSKERTKGVRGSSRLDAVAAAQTLLDFLRQPGKGKLVSQADSMAVARIMQRLCELGGISRQNNK</sequence>
<accession>A0A162Q5T3</accession>
<dbReference type="EMBL" id="LFIW01000088">
    <property type="protein sequence ID" value="KZL88087.1"/>
    <property type="molecule type" value="Genomic_DNA"/>
</dbReference>
<evidence type="ECO:0000313" key="2">
    <source>
        <dbReference type="EMBL" id="KZL88087.1"/>
    </source>
</evidence>
<dbReference type="Proteomes" id="UP000076584">
    <property type="component" value="Unassembled WGS sequence"/>
</dbReference>
<name>A0A162Q5T3_COLIC</name>
<keyword evidence="3" id="KW-1185">Reference proteome</keyword>
<reference evidence="2 3" key="1">
    <citation type="submission" date="2015-06" db="EMBL/GenBank/DDBJ databases">
        <title>Survival trade-offs in plant roots during colonization by closely related pathogenic and mutualistic fungi.</title>
        <authorList>
            <person name="Hacquard S."/>
            <person name="Kracher B."/>
            <person name="Hiruma K."/>
            <person name="Weinman A."/>
            <person name="Muench P."/>
            <person name="Garrido Oter R."/>
            <person name="Ver Loren van Themaat E."/>
            <person name="Dallerey J.-F."/>
            <person name="Damm U."/>
            <person name="Henrissat B."/>
            <person name="Lespinet O."/>
            <person name="Thon M."/>
            <person name="Kemen E."/>
            <person name="McHardy A.C."/>
            <person name="Schulze-Lefert P."/>
            <person name="O'Connell R.J."/>
        </authorList>
    </citation>
    <scope>NUCLEOTIDE SEQUENCE [LARGE SCALE GENOMIC DNA]</scope>
    <source>
        <strain evidence="2 3">MAFF 238704</strain>
    </source>
</reference>
<comment type="caution">
    <text evidence="2">The sequence shown here is derived from an EMBL/GenBank/DDBJ whole genome shotgun (WGS) entry which is preliminary data.</text>
</comment>
<evidence type="ECO:0000313" key="3">
    <source>
        <dbReference type="Proteomes" id="UP000076584"/>
    </source>
</evidence>
<keyword evidence="2" id="KW-0548">Nucleotidyltransferase</keyword>
<keyword evidence="2" id="KW-0695">RNA-directed DNA polymerase</keyword>
<feature type="region of interest" description="Disordered" evidence="1">
    <location>
        <begin position="52"/>
        <end position="75"/>
    </location>
</feature>
<dbReference type="GO" id="GO:0003964">
    <property type="term" value="F:RNA-directed DNA polymerase activity"/>
    <property type="evidence" value="ECO:0007669"/>
    <property type="project" value="UniProtKB-KW"/>
</dbReference>
<evidence type="ECO:0000256" key="1">
    <source>
        <dbReference type="SAM" id="MobiDB-lite"/>
    </source>
</evidence>
<keyword evidence="2" id="KW-0808">Transferase</keyword>